<dbReference type="Gene3D" id="3.90.79.10">
    <property type="entry name" value="Nucleoside Triphosphate Pyrophosphohydrolase"/>
    <property type="match status" value="1"/>
</dbReference>
<keyword evidence="6" id="KW-1185">Reference proteome</keyword>
<dbReference type="PROSITE" id="PS00893">
    <property type="entry name" value="NUDIX_BOX"/>
    <property type="match status" value="1"/>
</dbReference>
<evidence type="ECO:0000259" key="4">
    <source>
        <dbReference type="PROSITE" id="PS51462"/>
    </source>
</evidence>
<dbReference type="GO" id="GO:0006754">
    <property type="term" value="P:ATP biosynthetic process"/>
    <property type="evidence" value="ECO:0007669"/>
    <property type="project" value="TreeGrafter"/>
</dbReference>
<dbReference type="Pfam" id="PF00293">
    <property type="entry name" value="NUDIX"/>
    <property type="match status" value="1"/>
</dbReference>
<proteinExistence type="inferred from homology"/>
<dbReference type="GO" id="GO:0004081">
    <property type="term" value="F:bis(5'-nucleosyl)-tetraphosphatase (asymmetrical) activity"/>
    <property type="evidence" value="ECO:0007669"/>
    <property type="project" value="TreeGrafter"/>
</dbReference>
<dbReference type="CDD" id="cd04684">
    <property type="entry name" value="NUDIX_Hydrolase"/>
    <property type="match status" value="1"/>
</dbReference>
<comment type="cofactor">
    <cofactor evidence="1">
        <name>Mg(2+)</name>
        <dbReference type="ChEBI" id="CHEBI:18420"/>
    </cofactor>
</comment>
<dbReference type="AlphaFoldDB" id="A0A285CQQ3"/>
<feature type="domain" description="Nudix hydrolase" evidence="4">
    <location>
        <begin position="16"/>
        <end position="145"/>
    </location>
</feature>
<dbReference type="GO" id="GO:0006167">
    <property type="term" value="P:AMP biosynthetic process"/>
    <property type="evidence" value="ECO:0007669"/>
    <property type="project" value="TreeGrafter"/>
</dbReference>
<keyword evidence="2 3" id="KW-0378">Hydrolase</keyword>
<dbReference type="InterPro" id="IPR051325">
    <property type="entry name" value="Nudix_hydrolase_domain"/>
</dbReference>
<dbReference type="InterPro" id="IPR015797">
    <property type="entry name" value="NUDIX_hydrolase-like_dom_sf"/>
</dbReference>
<dbReference type="Proteomes" id="UP000219467">
    <property type="component" value="Unassembled WGS sequence"/>
</dbReference>
<dbReference type="InterPro" id="IPR020476">
    <property type="entry name" value="Nudix_hydrolase"/>
</dbReference>
<name>A0A285CQQ3_9RHOB</name>
<dbReference type="EMBL" id="OAOQ01000004">
    <property type="protein sequence ID" value="SNX69824.1"/>
    <property type="molecule type" value="Genomic_DNA"/>
</dbReference>
<dbReference type="PROSITE" id="PS51462">
    <property type="entry name" value="NUDIX"/>
    <property type="match status" value="1"/>
</dbReference>
<sequence>MIRRYGEAVRPAQHYRRRPGVYAVLLRGDDILTTFQDHPLPEFQLPGGGIDPGEHPVTALHREVREETGWRIGGLQRFGAFRRYTYMPEYDLWAEKLCAIYVARPTLRLGPPTEPGHHAIWLPTAEALDRLGNAGDRAMLARVLRVMARNRT</sequence>
<dbReference type="PANTHER" id="PTHR21340:SF0">
    <property type="entry name" value="BIS(5'-NUCLEOSYL)-TETRAPHOSPHATASE [ASYMMETRICAL]"/>
    <property type="match status" value="1"/>
</dbReference>
<gene>
    <name evidence="5" type="ORF">SAMN05878503_104235</name>
</gene>
<dbReference type="OrthoDB" id="9816040at2"/>
<evidence type="ECO:0000313" key="5">
    <source>
        <dbReference type="EMBL" id="SNX69824.1"/>
    </source>
</evidence>
<dbReference type="InterPro" id="IPR000086">
    <property type="entry name" value="NUDIX_hydrolase_dom"/>
</dbReference>
<evidence type="ECO:0000256" key="2">
    <source>
        <dbReference type="ARBA" id="ARBA00022801"/>
    </source>
</evidence>
<comment type="similarity">
    <text evidence="3">Belongs to the Nudix hydrolase family.</text>
</comment>
<dbReference type="PANTHER" id="PTHR21340">
    <property type="entry name" value="DIADENOSINE 5,5-P1,P4-TETRAPHOSPHATE PYROPHOSPHOHYDROLASE MUTT"/>
    <property type="match status" value="1"/>
</dbReference>
<evidence type="ECO:0000256" key="1">
    <source>
        <dbReference type="ARBA" id="ARBA00001946"/>
    </source>
</evidence>
<evidence type="ECO:0000256" key="3">
    <source>
        <dbReference type="RuleBase" id="RU003476"/>
    </source>
</evidence>
<dbReference type="RefSeq" id="WP_097030041.1">
    <property type="nucleotide sequence ID" value="NZ_OAOQ01000004.1"/>
</dbReference>
<accession>A0A285CQQ3</accession>
<dbReference type="InterPro" id="IPR020084">
    <property type="entry name" value="NUDIX_hydrolase_CS"/>
</dbReference>
<protein>
    <submittedName>
        <fullName evidence="5">8-oxo-dGTP diphosphatase</fullName>
    </submittedName>
</protein>
<organism evidence="5 6">
    <name type="scientific">Cereibacter ovatus</name>
    <dbReference type="NCBI Taxonomy" id="439529"/>
    <lineage>
        <taxon>Bacteria</taxon>
        <taxon>Pseudomonadati</taxon>
        <taxon>Pseudomonadota</taxon>
        <taxon>Alphaproteobacteria</taxon>
        <taxon>Rhodobacterales</taxon>
        <taxon>Paracoccaceae</taxon>
        <taxon>Cereibacter</taxon>
    </lineage>
</organism>
<reference evidence="6" key="1">
    <citation type="submission" date="2017-08" db="EMBL/GenBank/DDBJ databases">
        <authorList>
            <person name="Varghese N."/>
            <person name="Submissions S."/>
        </authorList>
    </citation>
    <scope>NUCLEOTIDE SEQUENCE [LARGE SCALE GENOMIC DNA]</scope>
    <source>
        <strain evidence="6">JA234</strain>
    </source>
</reference>
<dbReference type="SUPFAM" id="SSF55811">
    <property type="entry name" value="Nudix"/>
    <property type="match status" value="1"/>
</dbReference>
<evidence type="ECO:0000313" key="6">
    <source>
        <dbReference type="Proteomes" id="UP000219467"/>
    </source>
</evidence>
<dbReference type="PRINTS" id="PR00502">
    <property type="entry name" value="NUDIXFAMILY"/>
</dbReference>